<feature type="compositionally biased region" description="Gly residues" evidence="1">
    <location>
        <begin position="48"/>
        <end position="58"/>
    </location>
</feature>
<dbReference type="EMBL" id="JBBPBK010000004">
    <property type="protein sequence ID" value="KAK9286942.1"/>
    <property type="molecule type" value="Genomic_DNA"/>
</dbReference>
<evidence type="ECO:0000256" key="1">
    <source>
        <dbReference type="SAM" id="MobiDB-lite"/>
    </source>
</evidence>
<evidence type="ECO:0000313" key="2">
    <source>
        <dbReference type="EMBL" id="KAK9286942.1"/>
    </source>
</evidence>
<feature type="compositionally biased region" description="Polar residues" evidence="1">
    <location>
        <begin position="60"/>
        <end position="85"/>
    </location>
</feature>
<keyword evidence="3" id="KW-1185">Reference proteome</keyword>
<accession>A0AAP0X1U2</accession>
<sequence length="166" mass="16066">MFGGRAGGGGGGGFSGGGGGGFFGGRGGSSGGGGGGFFGGRGRSSGGGGGGFFGGGRKGVNNTGNAAKPGNQGSTSDFLSGTPAASSSSSYTSSDGGLNRGTCGAAWYVLQSCAQRLGMEHRACLRMQKHFADCITDSESSHPKEDDALEVPMTEGERVSSSVNAS</sequence>
<reference evidence="2 3" key="1">
    <citation type="journal article" date="2024" name="Plant J.">
        <title>Genome sequences and population genomics reveal climatic adaptation and genomic divergence between two closely related sweetgum species.</title>
        <authorList>
            <person name="Xu W.Q."/>
            <person name="Ren C.Q."/>
            <person name="Zhang X.Y."/>
            <person name="Comes H.P."/>
            <person name="Liu X.H."/>
            <person name="Li Y.G."/>
            <person name="Kettle C.J."/>
            <person name="Jalonen R."/>
            <person name="Gaisberger H."/>
            <person name="Ma Y.Z."/>
            <person name="Qiu Y.X."/>
        </authorList>
    </citation>
    <scope>NUCLEOTIDE SEQUENCE [LARGE SCALE GENOMIC DNA]</scope>
    <source>
        <strain evidence="2">Hangzhou</strain>
    </source>
</reference>
<comment type="caution">
    <text evidence="2">The sequence shown here is derived from an EMBL/GenBank/DDBJ whole genome shotgun (WGS) entry which is preliminary data.</text>
</comment>
<feature type="region of interest" description="Disordered" evidence="1">
    <location>
        <begin position="48"/>
        <end position="97"/>
    </location>
</feature>
<organism evidence="2 3">
    <name type="scientific">Liquidambar formosana</name>
    <name type="common">Formosan gum</name>
    <dbReference type="NCBI Taxonomy" id="63359"/>
    <lineage>
        <taxon>Eukaryota</taxon>
        <taxon>Viridiplantae</taxon>
        <taxon>Streptophyta</taxon>
        <taxon>Embryophyta</taxon>
        <taxon>Tracheophyta</taxon>
        <taxon>Spermatophyta</taxon>
        <taxon>Magnoliopsida</taxon>
        <taxon>eudicotyledons</taxon>
        <taxon>Gunneridae</taxon>
        <taxon>Pentapetalae</taxon>
        <taxon>Saxifragales</taxon>
        <taxon>Altingiaceae</taxon>
        <taxon>Liquidambar</taxon>
    </lineage>
</organism>
<gene>
    <name evidence="2" type="ORF">L1049_015350</name>
</gene>
<name>A0AAP0X1U2_LIQFO</name>
<dbReference type="Proteomes" id="UP001415857">
    <property type="component" value="Unassembled WGS sequence"/>
</dbReference>
<protein>
    <submittedName>
        <fullName evidence="2">Uncharacterized protein</fullName>
    </submittedName>
</protein>
<evidence type="ECO:0000313" key="3">
    <source>
        <dbReference type="Proteomes" id="UP001415857"/>
    </source>
</evidence>
<feature type="region of interest" description="Disordered" evidence="1">
    <location>
        <begin position="136"/>
        <end position="166"/>
    </location>
</feature>
<proteinExistence type="predicted"/>
<dbReference type="AlphaFoldDB" id="A0AAP0X1U2"/>